<feature type="binding site" evidence="11 13">
    <location>
        <position position="382"/>
    </location>
    <ligand>
        <name>Zn(2+)</name>
        <dbReference type="ChEBI" id="CHEBI:29105"/>
        <label>2</label>
    </ligand>
</feature>
<dbReference type="GO" id="GO:0005829">
    <property type="term" value="C:cytosol"/>
    <property type="evidence" value="ECO:0007669"/>
    <property type="project" value="TreeGrafter"/>
</dbReference>
<dbReference type="InterPro" id="IPR036264">
    <property type="entry name" value="Bact_exopeptidase_dim_dom"/>
</dbReference>
<dbReference type="PROSITE" id="PS00758">
    <property type="entry name" value="ARGE_DAPE_CPG2_1"/>
    <property type="match status" value="1"/>
</dbReference>
<evidence type="ECO:0000256" key="4">
    <source>
        <dbReference type="ARBA" id="ARBA00022438"/>
    </source>
</evidence>
<comment type="function">
    <text evidence="11">Cleaves the N-terminal amino acid of tripeptides.</text>
</comment>
<evidence type="ECO:0000256" key="11">
    <source>
        <dbReference type="HAMAP-Rule" id="MF_00550"/>
    </source>
</evidence>
<dbReference type="InterPro" id="IPR010161">
    <property type="entry name" value="Peptidase_M20B"/>
</dbReference>
<keyword evidence="7 11" id="KW-0479">Metal-binding</keyword>
<feature type="domain" description="Peptidase M20 dimerisation" evidence="14">
    <location>
        <begin position="210"/>
        <end position="307"/>
    </location>
</feature>
<evidence type="ECO:0000256" key="10">
    <source>
        <dbReference type="ARBA" id="ARBA00023049"/>
    </source>
</evidence>
<dbReference type="FunFam" id="3.30.70.360:FF:000002">
    <property type="entry name" value="Peptidase T"/>
    <property type="match status" value="1"/>
</dbReference>
<dbReference type="GO" id="GO:0008237">
    <property type="term" value="F:metallopeptidase activity"/>
    <property type="evidence" value="ECO:0007669"/>
    <property type="project" value="UniProtKB-KW"/>
</dbReference>
<keyword evidence="8 11" id="KW-0378">Hydrolase</keyword>
<keyword evidence="4 11" id="KW-0031">Aminopeptidase</keyword>
<dbReference type="SUPFAM" id="SSF53187">
    <property type="entry name" value="Zn-dependent exopeptidases"/>
    <property type="match status" value="1"/>
</dbReference>
<name>A0A6G7KC54_9LACT</name>
<evidence type="ECO:0000256" key="3">
    <source>
        <dbReference type="ARBA" id="ARBA00009692"/>
    </source>
</evidence>
<evidence type="ECO:0000313" key="15">
    <source>
        <dbReference type="EMBL" id="QII82839.1"/>
    </source>
</evidence>
<dbReference type="Gene3D" id="3.40.630.10">
    <property type="entry name" value="Zn peptidases"/>
    <property type="match status" value="1"/>
</dbReference>
<sequence length="413" mass="45692">MHNTLKNRLFTYVKFDTRSDESSTTVPSTQSQVAFAKEIIMPELASIGLSDIHYNESNGFVTARIPANTTEPLPAIGFIAHMDTADFESAHVNPQIVEDYDGEAIILNKEKNIVLSPEDFPNLNNYMGQELITTDGTTLLGADDKAGIAEIMTAMELILADDSIKHGDIAVAFGPDEEIGRGADLFDVEAFKCDFAYTMDGGPVGELQFESFNAAQAVVTIQGKNVHPGTAKDTMVNAISLAMAYNAQLPADEVPEQTDERQGFYHLLGIEGTVEESKMVYIIRDHDRALFEAKKENMLAIAERMNKTFKEPRITIDMHDSYYNMGEILEKDMRPVTLAEQAMKELEIQPIIEPIRGGTDGSKLTYMGLPTPNIFAGGENFHGRYEFISTDAMVKATQVIVEIIRQSNHYSAL</sequence>
<dbReference type="AlphaFoldDB" id="A0A6G7KC54"/>
<evidence type="ECO:0000256" key="6">
    <source>
        <dbReference type="ARBA" id="ARBA00022670"/>
    </source>
</evidence>
<dbReference type="SUPFAM" id="SSF55031">
    <property type="entry name" value="Bacterial exopeptidase dimerisation domain"/>
    <property type="match status" value="1"/>
</dbReference>
<comment type="cofactor">
    <cofactor evidence="11 13">
        <name>Zn(2+)</name>
        <dbReference type="ChEBI" id="CHEBI:29105"/>
    </cofactor>
    <text evidence="11 13">Binds 2 Zn(2+) ions per subunit.</text>
</comment>
<dbReference type="Proteomes" id="UP000501451">
    <property type="component" value="Chromosome"/>
</dbReference>
<dbReference type="KEGG" id="jar:G7057_10560"/>
<feature type="binding site" evidence="11 13">
    <location>
        <position position="143"/>
    </location>
    <ligand>
        <name>Zn(2+)</name>
        <dbReference type="ChEBI" id="CHEBI:29105"/>
        <label>2</label>
    </ligand>
</feature>
<dbReference type="Gene3D" id="3.30.70.360">
    <property type="match status" value="1"/>
</dbReference>
<dbReference type="EC" id="3.4.11.4" evidence="11"/>
<comment type="catalytic activity">
    <reaction evidence="1 11">
        <text>Release of the N-terminal residue from a tripeptide.</text>
        <dbReference type="EC" id="3.4.11.4"/>
    </reaction>
</comment>
<protein>
    <recommendedName>
        <fullName evidence="11">Peptidase T</fullName>
        <ecNumber evidence="11">3.4.11.4</ecNumber>
    </recommendedName>
    <alternativeName>
        <fullName evidence="11">Aminotripeptidase</fullName>
        <shortName evidence="11">Tripeptidase</shortName>
    </alternativeName>
    <alternativeName>
        <fullName evidence="11">Tripeptide aminopeptidase</fullName>
    </alternativeName>
</protein>
<keyword evidence="10 11" id="KW-0482">Metalloprotease</keyword>
<keyword evidence="16" id="KW-1185">Reference proteome</keyword>
<feature type="binding site" evidence="11 13">
    <location>
        <position position="143"/>
    </location>
    <ligand>
        <name>Zn(2+)</name>
        <dbReference type="ChEBI" id="CHEBI:29105"/>
        <label>1</label>
    </ligand>
</feature>
<evidence type="ECO:0000313" key="16">
    <source>
        <dbReference type="Proteomes" id="UP000501451"/>
    </source>
</evidence>
<evidence type="ECO:0000256" key="5">
    <source>
        <dbReference type="ARBA" id="ARBA00022490"/>
    </source>
</evidence>
<dbReference type="CDD" id="cd03892">
    <property type="entry name" value="M20_peptT"/>
    <property type="match status" value="1"/>
</dbReference>
<evidence type="ECO:0000259" key="14">
    <source>
        <dbReference type="Pfam" id="PF07687"/>
    </source>
</evidence>
<keyword evidence="5 11" id="KW-0963">Cytoplasm</keyword>
<dbReference type="RefSeq" id="WP_166163598.1">
    <property type="nucleotide sequence ID" value="NZ_CP049740.1"/>
</dbReference>
<evidence type="ECO:0000256" key="7">
    <source>
        <dbReference type="ARBA" id="ARBA00022723"/>
    </source>
</evidence>
<gene>
    <name evidence="11 15" type="primary">pepT</name>
    <name evidence="15" type="ORF">G7057_10560</name>
</gene>
<dbReference type="GO" id="GO:0043171">
    <property type="term" value="P:peptide catabolic process"/>
    <property type="evidence" value="ECO:0007669"/>
    <property type="project" value="UniProtKB-UniRule"/>
</dbReference>
<evidence type="ECO:0000256" key="13">
    <source>
        <dbReference type="PIRSR" id="PIRSR037215-2"/>
    </source>
</evidence>
<keyword evidence="9 11" id="KW-0862">Zinc</keyword>
<evidence type="ECO:0000256" key="9">
    <source>
        <dbReference type="ARBA" id="ARBA00022833"/>
    </source>
</evidence>
<dbReference type="NCBIfam" id="NF009920">
    <property type="entry name" value="PRK13381.1"/>
    <property type="match status" value="1"/>
</dbReference>
<dbReference type="NCBIfam" id="TIGR01882">
    <property type="entry name" value="peptidase-T"/>
    <property type="match status" value="1"/>
</dbReference>
<evidence type="ECO:0000256" key="2">
    <source>
        <dbReference type="ARBA" id="ARBA00004496"/>
    </source>
</evidence>
<feature type="active site" description="Proton acceptor" evidence="11 12">
    <location>
        <position position="177"/>
    </location>
</feature>
<keyword evidence="6 11" id="KW-0645">Protease</keyword>
<dbReference type="EMBL" id="CP049740">
    <property type="protein sequence ID" value="QII82839.1"/>
    <property type="molecule type" value="Genomic_DNA"/>
</dbReference>
<organism evidence="15 16">
    <name type="scientific">Jeotgalibaca arthritidis</name>
    <dbReference type="NCBI Taxonomy" id="1868794"/>
    <lineage>
        <taxon>Bacteria</taxon>
        <taxon>Bacillati</taxon>
        <taxon>Bacillota</taxon>
        <taxon>Bacilli</taxon>
        <taxon>Lactobacillales</taxon>
        <taxon>Carnobacteriaceae</taxon>
        <taxon>Jeotgalibaca</taxon>
    </lineage>
</organism>
<dbReference type="PROSITE" id="PS00759">
    <property type="entry name" value="ARGE_DAPE_CPG2_2"/>
    <property type="match status" value="1"/>
</dbReference>
<dbReference type="Pfam" id="PF07687">
    <property type="entry name" value="M20_dimer"/>
    <property type="match status" value="1"/>
</dbReference>
<dbReference type="InterPro" id="IPR011650">
    <property type="entry name" value="Peptidase_M20_dimer"/>
</dbReference>
<dbReference type="PANTHER" id="PTHR42994:SF1">
    <property type="entry name" value="PEPTIDASE T"/>
    <property type="match status" value="1"/>
</dbReference>
<feature type="binding site" evidence="11 13">
    <location>
        <position position="200"/>
    </location>
    <ligand>
        <name>Zn(2+)</name>
        <dbReference type="ChEBI" id="CHEBI:29105"/>
        <label>1</label>
    </ligand>
</feature>
<proteinExistence type="inferred from homology"/>
<dbReference type="PANTHER" id="PTHR42994">
    <property type="entry name" value="PEPTIDASE T"/>
    <property type="match status" value="1"/>
</dbReference>
<evidence type="ECO:0000256" key="12">
    <source>
        <dbReference type="PIRSR" id="PIRSR037215-1"/>
    </source>
</evidence>
<dbReference type="HAMAP" id="MF_00550">
    <property type="entry name" value="Aminopeptidase_M20"/>
    <property type="match status" value="1"/>
</dbReference>
<dbReference type="PIRSF" id="PIRSF037215">
    <property type="entry name" value="Peptidase_M20B"/>
    <property type="match status" value="1"/>
</dbReference>
<evidence type="ECO:0000256" key="8">
    <source>
        <dbReference type="ARBA" id="ARBA00022801"/>
    </source>
</evidence>
<dbReference type="Pfam" id="PF01546">
    <property type="entry name" value="Peptidase_M20"/>
    <property type="match status" value="1"/>
</dbReference>
<dbReference type="InterPro" id="IPR002933">
    <property type="entry name" value="Peptidase_M20"/>
</dbReference>
<accession>A0A6G7KC54</accession>
<comment type="similarity">
    <text evidence="3 11">Belongs to the peptidase M20B family.</text>
</comment>
<dbReference type="InterPro" id="IPR001261">
    <property type="entry name" value="ArgE/DapE_CS"/>
</dbReference>
<feature type="binding site" evidence="11 13">
    <location>
        <position position="178"/>
    </location>
    <ligand>
        <name>Zn(2+)</name>
        <dbReference type="ChEBI" id="CHEBI:29105"/>
        <label>2</label>
    </ligand>
</feature>
<feature type="active site" evidence="11 12">
    <location>
        <position position="83"/>
    </location>
</feature>
<dbReference type="NCBIfam" id="NF003976">
    <property type="entry name" value="PRK05469.1"/>
    <property type="match status" value="1"/>
</dbReference>
<dbReference type="GO" id="GO:0006508">
    <property type="term" value="P:proteolysis"/>
    <property type="evidence" value="ECO:0007669"/>
    <property type="project" value="UniProtKB-UniRule"/>
</dbReference>
<evidence type="ECO:0000256" key="1">
    <source>
        <dbReference type="ARBA" id="ARBA00000870"/>
    </source>
</evidence>
<reference evidence="15 16" key="1">
    <citation type="journal article" date="2017" name="Int. J. Syst. Evol. Microbiol.">
        <title>Jeotgalibaca porci sp. nov. and Jeotgalibaca arthritidis sp. nov., isolated from pigs, and emended description of the genus Jeotgalibaca.</title>
        <authorList>
            <person name="Zamora L."/>
            <person name="Perez-Sancho M."/>
            <person name="Dominguez L."/>
            <person name="Fernandez-Garayzabal J.F."/>
            <person name="Vela A.I."/>
        </authorList>
    </citation>
    <scope>NUCLEOTIDE SEQUENCE [LARGE SCALE GENOMIC DNA]</scope>
    <source>
        <strain evidence="15 16">CECT 9157</strain>
    </source>
</reference>
<comment type="subcellular location">
    <subcellularLocation>
        <location evidence="2 11">Cytoplasm</location>
    </subcellularLocation>
</comment>
<feature type="binding site" evidence="11 13">
    <location>
        <position position="81"/>
    </location>
    <ligand>
        <name>Zn(2+)</name>
        <dbReference type="ChEBI" id="CHEBI:29105"/>
        <label>1</label>
    </ligand>
</feature>
<dbReference type="GO" id="GO:0045148">
    <property type="term" value="F:tripeptide aminopeptidase activity"/>
    <property type="evidence" value="ECO:0007669"/>
    <property type="project" value="UniProtKB-UniRule"/>
</dbReference>
<dbReference type="GO" id="GO:0008270">
    <property type="term" value="F:zinc ion binding"/>
    <property type="evidence" value="ECO:0007669"/>
    <property type="project" value="UniProtKB-UniRule"/>
</dbReference>